<dbReference type="InterPro" id="IPR045154">
    <property type="entry name" value="PCF11-like"/>
</dbReference>
<dbReference type="PANTHER" id="PTHR15921:SF3">
    <property type="entry name" value="PRE-MRNA CLEAVAGE COMPLEX 2 PROTEIN PCF11"/>
    <property type="match status" value="1"/>
</dbReference>
<dbReference type="PROSITE" id="PS51391">
    <property type="entry name" value="CID"/>
    <property type="match status" value="1"/>
</dbReference>
<dbReference type="SUPFAM" id="SSF48464">
    <property type="entry name" value="ENTH/VHS domain"/>
    <property type="match status" value="1"/>
</dbReference>
<feature type="compositionally biased region" description="Polar residues" evidence="2">
    <location>
        <begin position="1212"/>
        <end position="1221"/>
    </location>
</feature>
<dbReference type="Proteomes" id="UP001642540">
    <property type="component" value="Unassembled WGS sequence"/>
</dbReference>
<dbReference type="InterPro" id="IPR006569">
    <property type="entry name" value="CID_dom"/>
</dbReference>
<evidence type="ECO:0000256" key="1">
    <source>
        <dbReference type="SAM" id="Coils"/>
    </source>
</evidence>
<dbReference type="Pfam" id="PF20845">
    <property type="entry name" value="Pcf11_helical"/>
    <property type="match status" value="1"/>
</dbReference>
<keyword evidence="1" id="KW-0175">Coiled coil</keyword>
<dbReference type="InterPro" id="IPR048830">
    <property type="entry name" value="PCF11_helical"/>
</dbReference>
<feature type="region of interest" description="Disordered" evidence="2">
    <location>
        <begin position="1777"/>
        <end position="1833"/>
    </location>
</feature>
<comment type="caution">
    <text evidence="4">The sequence shown here is derived from an EMBL/GenBank/DDBJ whole genome shotgun (WGS) entry which is preliminary data.</text>
</comment>
<feature type="compositionally biased region" description="Polar residues" evidence="2">
    <location>
        <begin position="464"/>
        <end position="473"/>
    </location>
</feature>
<feature type="compositionally biased region" description="Basic and acidic residues" evidence="2">
    <location>
        <begin position="332"/>
        <end position="359"/>
    </location>
</feature>
<feature type="compositionally biased region" description="Low complexity" evidence="2">
    <location>
        <begin position="1817"/>
        <end position="1827"/>
    </location>
</feature>
<dbReference type="Gene3D" id="1.25.40.90">
    <property type="match status" value="1"/>
</dbReference>
<feature type="compositionally biased region" description="Polar residues" evidence="2">
    <location>
        <begin position="1192"/>
        <end position="1205"/>
    </location>
</feature>
<dbReference type="PANTHER" id="PTHR15921">
    <property type="entry name" value="PRE-MRNA CLEAVAGE COMPLEX II"/>
    <property type="match status" value="1"/>
</dbReference>
<feature type="compositionally biased region" description="Basic and acidic residues" evidence="2">
    <location>
        <begin position="1311"/>
        <end position="1325"/>
    </location>
</feature>
<feature type="compositionally biased region" description="Basic and acidic residues" evidence="2">
    <location>
        <begin position="1525"/>
        <end position="1541"/>
    </location>
</feature>
<feature type="compositionally biased region" description="Basic and acidic residues" evidence="2">
    <location>
        <begin position="367"/>
        <end position="385"/>
    </location>
</feature>
<feature type="compositionally biased region" description="Basic and acidic residues" evidence="2">
    <location>
        <begin position="292"/>
        <end position="303"/>
    </location>
</feature>
<feature type="region of interest" description="Disordered" evidence="2">
    <location>
        <begin position="663"/>
        <end position="740"/>
    </location>
</feature>
<feature type="compositionally biased region" description="Polar residues" evidence="2">
    <location>
        <begin position="309"/>
        <end position="323"/>
    </location>
</feature>
<organism evidence="4 5">
    <name type="scientific">Orchesella dallaii</name>
    <dbReference type="NCBI Taxonomy" id="48710"/>
    <lineage>
        <taxon>Eukaryota</taxon>
        <taxon>Metazoa</taxon>
        <taxon>Ecdysozoa</taxon>
        <taxon>Arthropoda</taxon>
        <taxon>Hexapoda</taxon>
        <taxon>Collembola</taxon>
        <taxon>Entomobryomorpha</taxon>
        <taxon>Entomobryoidea</taxon>
        <taxon>Orchesellidae</taxon>
        <taxon>Orchesellinae</taxon>
        <taxon>Orchesella</taxon>
    </lineage>
</organism>
<name>A0ABP1Q5N3_9HEXA</name>
<feature type="compositionally biased region" description="Acidic residues" evidence="2">
    <location>
        <begin position="1515"/>
        <end position="1524"/>
    </location>
</feature>
<gene>
    <name evidence="4" type="ORF">ODALV1_LOCUS7433</name>
</gene>
<evidence type="ECO:0000313" key="5">
    <source>
        <dbReference type="Proteomes" id="UP001642540"/>
    </source>
</evidence>
<feature type="coiled-coil region" evidence="1">
    <location>
        <begin position="205"/>
        <end position="232"/>
    </location>
</feature>
<feature type="compositionally biased region" description="Basic and acidic residues" evidence="2">
    <location>
        <begin position="632"/>
        <end position="641"/>
    </location>
</feature>
<keyword evidence="5" id="KW-1185">Reference proteome</keyword>
<feature type="region of interest" description="Disordered" evidence="2">
    <location>
        <begin position="1275"/>
        <end position="1338"/>
    </location>
</feature>
<feature type="compositionally biased region" description="Pro residues" evidence="2">
    <location>
        <begin position="1326"/>
        <end position="1335"/>
    </location>
</feature>
<feature type="compositionally biased region" description="Basic and acidic residues" evidence="2">
    <location>
        <begin position="725"/>
        <end position="735"/>
    </location>
</feature>
<dbReference type="EMBL" id="CAXLJM020000023">
    <property type="protein sequence ID" value="CAL8089630.1"/>
    <property type="molecule type" value="Genomic_DNA"/>
</dbReference>
<dbReference type="SMART" id="SM00582">
    <property type="entry name" value="RPR"/>
    <property type="match status" value="1"/>
</dbReference>
<dbReference type="Pfam" id="PF11526">
    <property type="entry name" value="Pfc11_Clp1_ID"/>
    <property type="match status" value="1"/>
</dbReference>
<evidence type="ECO:0000313" key="4">
    <source>
        <dbReference type="EMBL" id="CAL8089630.1"/>
    </source>
</evidence>
<dbReference type="Pfam" id="PF04818">
    <property type="entry name" value="CID"/>
    <property type="match status" value="1"/>
</dbReference>
<feature type="compositionally biased region" description="Low complexity" evidence="2">
    <location>
        <begin position="474"/>
        <end position="488"/>
    </location>
</feature>
<evidence type="ECO:0000256" key="2">
    <source>
        <dbReference type="SAM" id="MobiDB-lite"/>
    </source>
</evidence>
<feature type="compositionally biased region" description="Basic and acidic residues" evidence="2">
    <location>
        <begin position="602"/>
        <end position="618"/>
    </location>
</feature>
<dbReference type="CDD" id="cd16982">
    <property type="entry name" value="CID_Pcf11"/>
    <property type="match status" value="1"/>
</dbReference>
<dbReference type="InterPro" id="IPR047415">
    <property type="entry name" value="Pcf11_CID"/>
</dbReference>
<accession>A0ABP1Q5N3</accession>
<dbReference type="InterPro" id="IPR021605">
    <property type="entry name" value="Pcf11_Clp1-ID"/>
</dbReference>
<evidence type="ECO:0000259" key="3">
    <source>
        <dbReference type="PROSITE" id="PS51391"/>
    </source>
</evidence>
<feature type="compositionally biased region" description="Basic and acidic residues" evidence="2">
    <location>
        <begin position="394"/>
        <end position="404"/>
    </location>
</feature>
<feature type="compositionally biased region" description="Low complexity" evidence="2">
    <location>
        <begin position="270"/>
        <end position="291"/>
    </location>
</feature>
<reference evidence="4 5" key="1">
    <citation type="submission" date="2024-08" db="EMBL/GenBank/DDBJ databases">
        <authorList>
            <person name="Cucini C."/>
            <person name="Frati F."/>
        </authorList>
    </citation>
    <scope>NUCLEOTIDE SEQUENCE [LARGE SCALE GENOMIC DNA]</scope>
</reference>
<feature type="compositionally biased region" description="Basic and acidic residues" evidence="2">
    <location>
        <begin position="664"/>
        <end position="690"/>
    </location>
</feature>
<feature type="compositionally biased region" description="Basic and acidic residues" evidence="2">
    <location>
        <begin position="500"/>
        <end position="523"/>
    </location>
</feature>
<feature type="region of interest" description="Disordered" evidence="2">
    <location>
        <begin position="1515"/>
        <end position="1547"/>
    </location>
</feature>
<feature type="region of interest" description="Disordered" evidence="2">
    <location>
        <begin position="1160"/>
        <end position="1253"/>
    </location>
</feature>
<protein>
    <recommendedName>
        <fullName evidence="3">CID domain-containing protein</fullName>
    </recommendedName>
</protein>
<sequence>MGEDIVTKYSSSLAELKMNSKPLINLLTMMAEDYIRHAPSIVQVIERHLTTVRPEIKLPVLYLIDSIIKNVKKDYVELFTQNIVSTFCGVFEKVDEKTRGLLWKLRGTWSDYFPTKKLYAIDVRCHQLDPKWPITAQAPSSASIHVNPRFLNRGKATTALINPEQILAQTVIPEAVASTPGLDDSVMEVQMRAQLLAKQKELLELQTKKVELELLQTKLQMEEKARRQKEEETTKQIDMAVKQEQLLVGMAQMAKHKTERIQQQLSNLQKPSSSGSGASGSSSIKDSPSSSKGHESSSDRESHSSISSKITKCNNEASASSLENSPSKKSKSSRDRDRRDRGKNDKSKDNRHDSKEKDSRHRHRDKDRHNDNKDKEKDRHERSKDPASTVKASGEWKDYNEAKKASSKRVYRKPSGVESDEEIEDSKKDLPLKHTPSPPPMAHSPTKSGSTFRFSSDVHDDIEPSSQATNPTKSPQQFSQSGDSSSMSPGVITPLKRRLPKENKPDKDRKGRDKSDKNREKPVVSDPRLRKRQDKQKNLKSSDESNREEPTNKTGNEWKDYRERQKNVLRRTYRKNTGIEGKEEQSSESNHLLNSDIGPGDVDLRFEAPMDLDLRTEADANGTEPPAKKSRSGKDAQHNTFDDLFGHQDVDLRPNSSCWTQVKIKSENASERPMEDGTKVEEDLPRRDSLVLRSPGPPSPATSISSSRSTCDPLGRPLIYNRLPNDPEERKRSLDSRSTSIDPVEQFRAQHIDRALRSTGALSETDMKSICLKAKEELDLGLLNPDQYFAVMKQIVQINEASAMREVQQMQQVKADTWQTPTPPSATPNPWMTETDENNIWTGFCPAPRPGPTDFPGNVRFPGPNTWEQSGDLPWMAANMPVAPRGPNPFEEAIGAPAPTMVDDLVPKANEKDIRIAERDVGRPIPIDGIMRQVRFYRDATIVMMGKMSDDPRELSFQKDNAPRVVLINGKRLEVYLGETKKFDINRVPHTLKIGSPGRELYIDDRPHEMYFGGPPKKIFLEGRPHSFQLISQAPQVSVGQVPRYDLVAGRVNLTIDAVSNAPVYLDEKLQKIDVFGVPVLFRFCSNFQTVTLNGRPFPTNFGARLPFTITLHGSGKHYFRFSAITPNTETAIQAFISANYGGDWNERNNHFGIRGRGGLFRGAPGARGRGRPQRDILVDNRSAGPNPWAPETSSDNTESVSNVNPLDLLNNLFNTSSDTKNNTEHLLGSEQQPAENELRGESENAGDESSGANVNVSDLVANLIKFGLLPAATSNTPEASSAEPAAENDQEGDEKINEVGSDEVQTSNQIKDDQDAKKKEKPEKPPAPTIPPLPTVDVTFDENMKEKRNIAIAQIFTGVQCSQCGLRFPPDQTLRYSQHLDWHFRQNRREKSNARKALSRKWYYDMSDWIQFEEIEDLEERAASLFENQETENENDLNSPSTHLNPEDYTVLASSHEGSSCPQCGETFESYFDEEREEWRLKNSKLDDCDGEQKLYHPNCYEDYLKSLVEESMVEDPEVEEQEQEAKPEQHEEEESTPKPEDEDDEVLIIKEGKKEVVVMEIDIDDDDVEKNDTVNEIVNEENHSIDLERKTDDNLIQKDDNIQTDSATSGIDNALDNTRNELVQSPILIDEDSTFLPGLSEDAEGWVFGFAREVRREIITDQESETKIIYAPMKFDIPRIKVEPLDEDEPTTEETLNPDEFLSNLQPYLSSSVRSPGGSEPMNVDLTEEDSLDAVDSGARLVNQTRTSIDGNLQHEESATLPFIPASKLRINIFGMDSNPSSSPKDKDKVGSPVSSRGDEGTSSQEEALVKDNGNENNIISNNMEMNKDNPVDPVLTEEVKRLKPRLVGRKLTNCPPKITGTEESGLCVIC</sequence>
<feature type="region of interest" description="Disordered" evidence="2">
    <location>
        <begin position="252"/>
        <end position="641"/>
    </location>
</feature>
<feature type="domain" description="CID" evidence="3">
    <location>
        <begin position="1"/>
        <end position="129"/>
    </location>
</feature>
<dbReference type="InterPro" id="IPR008942">
    <property type="entry name" value="ENTH_VHS"/>
</dbReference>
<feature type="compositionally biased region" description="Polar residues" evidence="2">
    <location>
        <begin position="445"/>
        <end position="454"/>
    </location>
</feature>
<feature type="compositionally biased region" description="Basic and acidic residues" evidence="2">
    <location>
        <begin position="535"/>
        <end position="566"/>
    </location>
</feature>
<proteinExistence type="predicted"/>